<comment type="caution">
    <text evidence="1">The sequence shown here is derived from an EMBL/GenBank/DDBJ whole genome shotgun (WGS) entry which is preliminary data.</text>
</comment>
<dbReference type="SUPFAM" id="SSF100934">
    <property type="entry name" value="Heat shock protein 70kD (HSP70), C-terminal subdomain"/>
    <property type="match status" value="1"/>
</dbReference>
<evidence type="ECO:0000313" key="2">
    <source>
        <dbReference type="Proteomes" id="UP000245207"/>
    </source>
</evidence>
<evidence type="ECO:0000313" key="1">
    <source>
        <dbReference type="EMBL" id="PWA82425.1"/>
    </source>
</evidence>
<sequence>MGQKRFISKDVIAYHWLEPEREDREGFLAKLQDTEDWLYEDAEHETKGVYIAKLEELKKEIGNLSFDKDDNLPVEIVTAANIRAGGQSCLHPNQDPSRKMLLMPVEPFEPNKSCYVCSENSWHIEYQGMSKPMVWNVLISLSSAMHA</sequence>
<name>A0A2U1P9J5_ARTAN</name>
<dbReference type="OrthoDB" id="1740344at2759"/>
<accession>A0A2U1P9J5</accession>
<dbReference type="Proteomes" id="UP000245207">
    <property type="component" value="Unassembled WGS sequence"/>
</dbReference>
<keyword evidence="2" id="KW-1185">Reference proteome</keyword>
<proteinExistence type="predicted"/>
<dbReference type="AlphaFoldDB" id="A0A2U1P9J5"/>
<protein>
    <submittedName>
        <fullName evidence="1">Heat shock protein 70</fullName>
    </submittedName>
</protein>
<dbReference type="Gene3D" id="1.20.1270.10">
    <property type="match status" value="1"/>
</dbReference>
<organism evidence="1 2">
    <name type="scientific">Artemisia annua</name>
    <name type="common">Sweet wormwood</name>
    <dbReference type="NCBI Taxonomy" id="35608"/>
    <lineage>
        <taxon>Eukaryota</taxon>
        <taxon>Viridiplantae</taxon>
        <taxon>Streptophyta</taxon>
        <taxon>Embryophyta</taxon>
        <taxon>Tracheophyta</taxon>
        <taxon>Spermatophyta</taxon>
        <taxon>Magnoliopsida</taxon>
        <taxon>eudicotyledons</taxon>
        <taxon>Gunneridae</taxon>
        <taxon>Pentapetalae</taxon>
        <taxon>asterids</taxon>
        <taxon>campanulids</taxon>
        <taxon>Asterales</taxon>
        <taxon>Asteraceae</taxon>
        <taxon>Asteroideae</taxon>
        <taxon>Anthemideae</taxon>
        <taxon>Artemisiinae</taxon>
        <taxon>Artemisia</taxon>
    </lineage>
</organism>
<keyword evidence="1" id="KW-0346">Stress response</keyword>
<dbReference type="STRING" id="35608.A0A2U1P9J5"/>
<dbReference type="InterPro" id="IPR029048">
    <property type="entry name" value="HSP70_C_sf"/>
</dbReference>
<dbReference type="EMBL" id="PKPP01001474">
    <property type="protein sequence ID" value="PWA82425.1"/>
    <property type="molecule type" value="Genomic_DNA"/>
</dbReference>
<gene>
    <name evidence="1" type="ORF">CTI12_AA076740</name>
</gene>
<reference evidence="1 2" key="1">
    <citation type="journal article" date="2018" name="Mol. Plant">
        <title>The genome of Artemisia annua provides insight into the evolution of Asteraceae family and artemisinin biosynthesis.</title>
        <authorList>
            <person name="Shen Q."/>
            <person name="Zhang L."/>
            <person name="Liao Z."/>
            <person name="Wang S."/>
            <person name="Yan T."/>
            <person name="Shi P."/>
            <person name="Liu M."/>
            <person name="Fu X."/>
            <person name="Pan Q."/>
            <person name="Wang Y."/>
            <person name="Lv Z."/>
            <person name="Lu X."/>
            <person name="Zhang F."/>
            <person name="Jiang W."/>
            <person name="Ma Y."/>
            <person name="Chen M."/>
            <person name="Hao X."/>
            <person name="Li L."/>
            <person name="Tang Y."/>
            <person name="Lv G."/>
            <person name="Zhou Y."/>
            <person name="Sun X."/>
            <person name="Brodelius P.E."/>
            <person name="Rose J.K.C."/>
            <person name="Tang K."/>
        </authorList>
    </citation>
    <scope>NUCLEOTIDE SEQUENCE [LARGE SCALE GENOMIC DNA]</scope>
    <source>
        <strain evidence="2">cv. Huhao1</strain>
        <tissue evidence="1">Leaf</tissue>
    </source>
</reference>